<feature type="region of interest" description="Disordered" evidence="1">
    <location>
        <begin position="402"/>
        <end position="431"/>
    </location>
</feature>
<protein>
    <submittedName>
        <fullName evidence="3">Uncharacterized protein</fullName>
    </submittedName>
</protein>
<proteinExistence type="predicted"/>
<accession>A0ABD3PIC9</accession>
<dbReference type="AlphaFoldDB" id="A0ABD3PIC9"/>
<name>A0ABD3PIC9_9STRA</name>
<keyword evidence="4" id="KW-1185">Reference proteome</keyword>
<gene>
    <name evidence="3" type="ORF">HJC23_001138</name>
</gene>
<evidence type="ECO:0000256" key="2">
    <source>
        <dbReference type="SAM" id="SignalP"/>
    </source>
</evidence>
<evidence type="ECO:0000313" key="3">
    <source>
        <dbReference type="EMBL" id="KAL3787488.1"/>
    </source>
</evidence>
<sequence>MPTSPTPCLIFLLFFSQIIMTTTATASRHCHNVIVATYKRTSYRSAFSSTPTPPTRHCPQPSCSTTNNSAAVVLLPIHAKFLPESQWRHDAKLHVEHMRALLSPGFTTSAPAAGTRPSLDPRHPIYNFLVEYYGIKGSKGVHRLMRWCPPFSLGEEEEEEDKIPMMVSLSMENGRGDYQSSISSCAVSPPSSSAVAFGVFLENASMDDIASGILPLRGATLLQPSVKESGVASNNNDDVDLTGILYCPKLYFGQQQNDVHIVLGNNKQQYNGEMASRLPHKAASAFLWYRTLLRNTLQSDPILFCHGMHEWAMLYNPNLTSPPPPSSKYQSHLSLRIPQRVINEQVERRGIRCTHIDALRFFAPEARKWNWYGSLEDLSEEEWKSGMLAKRNVKEHLSFMQDSNTYQGDDPQEDNPSPSIQSPPPPSSANTVLTRTDQLHLEQKACLHANMDLFKIAWRLQPFLSSTLLAEALAVALQARTLDVEASPYDVSDYVGLCWSNDVTCAEGRSEIGMPCGTRPLGAVKVETEEGRKEYQWRQAEVMKRGEIVRKKLLDAYSDFLKGVFDIDDDESGEFYNAVRGQKVPEHSRNDAVKSK</sequence>
<keyword evidence="2" id="KW-0732">Signal</keyword>
<dbReference type="Proteomes" id="UP001516023">
    <property type="component" value="Unassembled WGS sequence"/>
</dbReference>
<comment type="caution">
    <text evidence="3">The sequence shown here is derived from an EMBL/GenBank/DDBJ whole genome shotgun (WGS) entry which is preliminary data.</text>
</comment>
<evidence type="ECO:0000256" key="1">
    <source>
        <dbReference type="SAM" id="MobiDB-lite"/>
    </source>
</evidence>
<evidence type="ECO:0000313" key="4">
    <source>
        <dbReference type="Proteomes" id="UP001516023"/>
    </source>
</evidence>
<reference evidence="3 4" key="1">
    <citation type="journal article" date="2020" name="G3 (Bethesda)">
        <title>Improved Reference Genome for Cyclotella cryptica CCMP332, a Model for Cell Wall Morphogenesis, Salinity Adaptation, and Lipid Production in Diatoms (Bacillariophyta).</title>
        <authorList>
            <person name="Roberts W.R."/>
            <person name="Downey K.M."/>
            <person name="Ruck E.C."/>
            <person name="Traller J.C."/>
            <person name="Alverson A.J."/>
        </authorList>
    </citation>
    <scope>NUCLEOTIDE SEQUENCE [LARGE SCALE GENOMIC DNA]</scope>
    <source>
        <strain evidence="3 4">CCMP332</strain>
    </source>
</reference>
<dbReference type="EMBL" id="JABMIG020000174">
    <property type="protein sequence ID" value="KAL3787488.1"/>
    <property type="molecule type" value="Genomic_DNA"/>
</dbReference>
<feature type="chain" id="PRO_5044847535" evidence="2">
    <location>
        <begin position="25"/>
        <end position="596"/>
    </location>
</feature>
<feature type="signal peptide" evidence="2">
    <location>
        <begin position="1"/>
        <end position="24"/>
    </location>
</feature>
<organism evidence="3 4">
    <name type="scientific">Cyclotella cryptica</name>
    <dbReference type="NCBI Taxonomy" id="29204"/>
    <lineage>
        <taxon>Eukaryota</taxon>
        <taxon>Sar</taxon>
        <taxon>Stramenopiles</taxon>
        <taxon>Ochrophyta</taxon>
        <taxon>Bacillariophyta</taxon>
        <taxon>Coscinodiscophyceae</taxon>
        <taxon>Thalassiosirophycidae</taxon>
        <taxon>Stephanodiscales</taxon>
        <taxon>Stephanodiscaceae</taxon>
        <taxon>Cyclotella</taxon>
    </lineage>
</organism>